<dbReference type="Pfam" id="PF13692">
    <property type="entry name" value="Glyco_trans_1_4"/>
    <property type="match status" value="1"/>
</dbReference>
<feature type="domain" description="Glycosyl transferase family 1" evidence="1">
    <location>
        <begin position="166"/>
        <end position="302"/>
    </location>
</feature>
<organism evidence="2">
    <name type="scientific">hydrothermal vent metagenome</name>
    <dbReference type="NCBI Taxonomy" id="652676"/>
    <lineage>
        <taxon>unclassified sequences</taxon>
        <taxon>metagenomes</taxon>
        <taxon>ecological metagenomes</taxon>
    </lineage>
</organism>
<gene>
    <name evidence="2" type="ORF">MNBD_DELTA04-1360</name>
</gene>
<dbReference type="EMBL" id="UOEY01000083">
    <property type="protein sequence ID" value="VAW39705.1"/>
    <property type="molecule type" value="Genomic_DNA"/>
</dbReference>
<evidence type="ECO:0000259" key="1">
    <source>
        <dbReference type="Pfam" id="PF00534"/>
    </source>
</evidence>
<sequence>MRKPIKVFLFGGEGTGWALDADVTTTQQSLTALSGLVSLTPLKDADVVHSVWEEPLLALNPAALKGKRIICHACNDVMRLHEGAWMLFARQIIGLWVGQAQMAVRDLKGLGLRTAYIPYSVDTKVFTPSLAGSESAAALRRRWGVPAECFVISNFMRDSSAQDLSRPKEQKAPELFLEIIKALRQRNAPVHVLLAGPRRHWLKSRLREAGIGFTFIGKEMPGDDNRVNILPPQTINQLYHISDLHLVTSRWEGGPRAVLEAAATRTAVFSTRVGIAPDILEPECIFETYDDAVMRIEDLIKSGRPHPAIDAHLGKVVRFHTPEANIPLLRDLYETIDSVPCCRGDEHDPGGVAPGRKKKARGLNHCLSRVAPALGRLILRKKPPAMTISLWHEFHKPPYGGGNQFMLALKAAMTRRGVKVVVNKLTRDVDVHVCNSAWFDTELFSAKSKEFPVRMIHRIDGPVTFYRGEGADEDDRIFSLNNRLASATVFQSAFSCLKSAELGYHAVSPVIIHNAVDETLFHPAARLPFSSTRKIRLISSAWSDNPRKGGPFYKWLDENLDWDRFEYTFVGRVKQQFSHIDHVEAQGSKGLADLLRRHDIYITASRHEPCSNALLEALACGLPALYRNDGGNPELVGYGGLPFNDERDVLPQLDRLVAGHDAFQAMISIRSMDEVAGRYIELAKKMV</sequence>
<evidence type="ECO:0000313" key="2">
    <source>
        <dbReference type="EMBL" id="VAW39705.1"/>
    </source>
</evidence>
<dbReference type="SUPFAM" id="SSF53756">
    <property type="entry name" value="UDP-Glycosyltransferase/glycogen phosphorylase"/>
    <property type="match status" value="2"/>
</dbReference>
<reference evidence="2" key="1">
    <citation type="submission" date="2018-06" db="EMBL/GenBank/DDBJ databases">
        <authorList>
            <person name="Zhirakovskaya E."/>
        </authorList>
    </citation>
    <scope>NUCLEOTIDE SEQUENCE</scope>
</reference>
<dbReference type="PANTHER" id="PTHR12526">
    <property type="entry name" value="GLYCOSYLTRANSFERASE"/>
    <property type="match status" value="1"/>
</dbReference>
<dbReference type="InterPro" id="IPR001296">
    <property type="entry name" value="Glyco_trans_1"/>
</dbReference>
<proteinExistence type="predicted"/>
<dbReference type="Pfam" id="PF00534">
    <property type="entry name" value="Glycos_transf_1"/>
    <property type="match status" value="1"/>
</dbReference>
<dbReference type="GO" id="GO:0016757">
    <property type="term" value="F:glycosyltransferase activity"/>
    <property type="evidence" value="ECO:0007669"/>
    <property type="project" value="InterPro"/>
</dbReference>
<accession>A0A3B0V801</accession>
<protein>
    <recommendedName>
        <fullName evidence="1">Glycosyl transferase family 1 domain-containing protein</fullName>
    </recommendedName>
</protein>
<dbReference type="PANTHER" id="PTHR12526:SF637">
    <property type="entry name" value="GLYCOSYLTRANSFERASE EPSF-RELATED"/>
    <property type="match status" value="1"/>
</dbReference>
<dbReference type="Gene3D" id="3.40.50.2000">
    <property type="entry name" value="Glycogen Phosphorylase B"/>
    <property type="match status" value="2"/>
</dbReference>
<dbReference type="CDD" id="cd03801">
    <property type="entry name" value="GT4_PimA-like"/>
    <property type="match status" value="1"/>
</dbReference>
<dbReference type="AlphaFoldDB" id="A0A3B0V801"/>
<name>A0A3B0V801_9ZZZZ</name>